<dbReference type="Pfam" id="PF10454">
    <property type="entry name" value="DUF2458"/>
    <property type="match status" value="1"/>
</dbReference>
<sequence>MSSNGYYANPTTDLASILRTLASLTPQNQNQTQIHDQYPNRNQNQLPIATSRSFNEQSIDHVYPRPVETVTPNSQYKSAPTLEAFLPTAYNVNSTSQKKSVVTKNIVDPTCILEWPAGLLKAVGGVVSTLQPETNIKSTERELQTFDLKVYKAQMQMVREMNAKLRSLGVPFFGTRSDLVRPAAKKAEKVKGVKEIDEVDLVKLQRRMLEFLEDLCNG</sequence>
<gene>
    <name evidence="1" type="ORF">EPUL_000334</name>
</gene>
<protein>
    <submittedName>
        <fullName evidence="1">Uncharacterized protein</fullName>
    </submittedName>
</protein>
<comment type="caution">
    <text evidence="1">The sequence shown here is derived from an EMBL/GenBank/DDBJ whole genome shotgun (WGS) entry which is preliminary data.</text>
</comment>
<accession>A0A2S4Q1D3</accession>
<evidence type="ECO:0000313" key="2">
    <source>
        <dbReference type="Proteomes" id="UP000237438"/>
    </source>
</evidence>
<dbReference type="InterPro" id="IPR018858">
    <property type="entry name" value="DUF2458"/>
</dbReference>
<dbReference type="Proteomes" id="UP000237438">
    <property type="component" value="Unassembled WGS sequence"/>
</dbReference>
<reference evidence="1 2" key="1">
    <citation type="submission" date="2017-10" db="EMBL/GenBank/DDBJ databases">
        <title>Development of genomic resources for the powdery mildew, Erysiphe pulchra.</title>
        <authorList>
            <person name="Wadl P.A."/>
            <person name="Mack B.M."/>
            <person name="Moore G."/>
            <person name="Beltz S.B."/>
        </authorList>
    </citation>
    <scope>NUCLEOTIDE SEQUENCE [LARGE SCALE GENOMIC DNA]</scope>
    <source>
        <strain evidence="1">Cflorida</strain>
    </source>
</reference>
<name>A0A2S4Q1D3_9PEZI</name>
<dbReference type="OrthoDB" id="5363415at2759"/>
<dbReference type="AlphaFoldDB" id="A0A2S4Q1D3"/>
<organism evidence="1 2">
    <name type="scientific">Erysiphe pulchra</name>
    <dbReference type="NCBI Taxonomy" id="225359"/>
    <lineage>
        <taxon>Eukaryota</taxon>
        <taxon>Fungi</taxon>
        <taxon>Dikarya</taxon>
        <taxon>Ascomycota</taxon>
        <taxon>Pezizomycotina</taxon>
        <taxon>Leotiomycetes</taxon>
        <taxon>Erysiphales</taxon>
        <taxon>Erysiphaceae</taxon>
        <taxon>Erysiphe</taxon>
    </lineage>
</organism>
<dbReference type="EMBL" id="PEDP01000033">
    <property type="protein sequence ID" value="POS88090.1"/>
    <property type="molecule type" value="Genomic_DNA"/>
</dbReference>
<evidence type="ECO:0000313" key="1">
    <source>
        <dbReference type="EMBL" id="POS88090.1"/>
    </source>
</evidence>
<proteinExistence type="predicted"/>
<keyword evidence="2" id="KW-1185">Reference proteome</keyword>